<dbReference type="AlphaFoldDB" id="A0AAU8PDX1"/>
<name>A0AAU8PDX1_DESK7</name>
<gene>
    <name evidence="1" type="ordered locus">Desku_2067</name>
</gene>
<dbReference type="RefSeq" id="WP_013823135.1">
    <property type="nucleotide sequence ID" value="NC_015573.1"/>
</dbReference>
<evidence type="ECO:0000313" key="2">
    <source>
        <dbReference type="Proteomes" id="UP000009229"/>
    </source>
</evidence>
<dbReference type="Proteomes" id="UP000009229">
    <property type="component" value="Chromosome"/>
</dbReference>
<reference evidence="2" key="1">
    <citation type="submission" date="2011-05" db="EMBL/GenBank/DDBJ databases">
        <title>Complete sequence of Desulfotomaculum kuznetsovii DSM 6115.</title>
        <authorList>
            <person name="Lucas S."/>
            <person name="Han J."/>
            <person name="Lapidus A."/>
            <person name="Cheng J.-F."/>
            <person name="Goodwin L."/>
            <person name="Pitluck S."/>
            <person name="Peters L."/>
            <person name="Mikhailova N."/>
            <person name="Lu M."/>
            <person name="Saunders E."/>
            <person name="Han C."/>
            <person name="Tapia R."/>
            <person name="Land M."/>
            <person name="Hauser L."/>
            <person name="Kyrpides N."/>
            <person name="Ivanova N."/>
            <person name="Pagani I."/>
            <person name="Nazina T."/>
            <person name="Ivanova A."/>
            <person name="Parshina S."/>
            <person name="Kuever J."/>
            <person name="Muyzer G."/>
            <person name="Plugge C."/>
            <person name="Stams A."/>
            <person name="Woyke T."/>
        </authorList>
    </citation>
    <scope>NUCLEOTIDE SEQUENCE [LARGE SCALE GENOMIC DNA]</scope>
    <source>
        <strain evidence="2">DSM 6115 / VKM B-1805 / 17</strain>
    </source>
</reference>
<protein>
    <recommendedName>
        <fullName evidence="3">Antitoxin SocA-like Panacea domain-containing protein</fullName>
    </recommendedName>
</protein>
<evidence type="ECO:0000313" key="1">
    <source>
        <dbReference type="EMBL" id="AEG15621.1"/>
    </source>
</evidence>
<sequence length="204" mass="23716">MSKITGKDLILLLLYAPGKTGEYAEKIEGRTRLQKMVFLFEKEVYPKFKQNKLITEEDLPRFIPYDYGPFSKQVYDDLEFLIGLGFVETEATSEQVEQGEEAEYWLWEEMTGLEDGSALDGGIVFEKKAYVLSKIGRDFVEKKLWPMLSENQKQALAQLKLNCTKASLRTILRYVYEKYPETAKNSKIKEEILRDEASISVYQY</sequence>
<evidence type="ECO:0008006" key="3">
    <source>
        <dbReference type="Google" id="ProtNLM"/>
    </source>
</evidence>
<keyword evidence="2" id="KW-1185">Reference proteome</keyword>
<dbReference type="EMBL" id="CP002770">
    <property type="protein sequence ID" value="AEG15621.1"/>
    <property type="molecule type" value="Genomic_DNA"/>
</dbReference>
<organism evidence="1 2">
    <name type="scientific">Desulfofundulus kuznetsovii (strain DSM 6115 / VKM B-1805 / 17)</name>
    <name type="common">Desulfotomaculum kuznetsovii</name>
    <dbReference type="NCBI Taxonomy" id="760568"/>
    <lineage>
        <taxon>Bacteria</taxon>
        <taxon>Bacillati</taxon>
        <taxon>Bacillota</taxon>
        <taxon>Clostridia</taxon>
        <taxon>Eubacteriales</taxon>
        <taxon>Peptococcaceae</taxon>
        <taxon>Desulfofundulus</taxon>
    </lineage>
</organism>
<proteinExistence type="predicted"/>
<accession>A0AAU8PDX1</accession>
<dbReference type="KEGG" id="dku:Desku_2067"/>